<dbReference type="PROSITE" id="PS51257">
    <property type="entry name" value="PROKAR_LIPOPROTEIN"/>
    <property type="match status" value="1"/>
</dbReference>
<organism evidence="2 3">
    <name type="scientific">Paenibacillus terricola</name>
    <dbReference type="NCBI Taxonomy" id="2763503"/>
    <lineage>
        <taxon>Bacteria</taxon>
        <taxon>Bacillati</taxon>
        <taxon>Bacillota</taxon>
        <taxon>Bacilli</taxon>
        <taxon>Bacillales</taxon>
        <taxon>Paenibacillaceae</taxon>
        <taxon>Paenibacillus</taxon>
    </lineage>
</organism>
<accession>A0ABR8MSP5</accession>
<gene>
    <name evidence="2" type="ORF">H8B09_09570</name>
</gene>
<reference evidence="2 3" key="1">
    <citation type="submission" date="2020-09" db="EMBL/GenBank/DDBJ databases">
        <title>Paenibacillus sp. strain PR3 16S rRNA gene Genome sequencing and assembly.</title>
        <authorList>
            <person name="Kim J."/>
        </authorList>
    </citation>
    <scope>NUCLEOTIDE SEQUENCE [LARGE SCALE GENOMIC DNA]</scope>
    <source>
        <strain evidence="2 3">PR3</strain>
    </source>
</reference>
<evidence type="ECO:0000313" key="2">
    <source>
        <dbReference type="EMBL" id="MBD3919001.1"/>
    </source>
</evidence>
<keyword evidence="3" id="KW-1185">Reference proteome</keyword>
<keyword evidence="1" id="KW-0472">Membrane</keyword>
<keyword evidence="1" id="KW-1133">Transmembrane helix</keyword>
<dbReference type="EMBL" id="JACXZA010000002">
    <property type="protein sequence ID" value="MBD3919001.1"/>
    <property type="molecule type" value="Genomic_DNA"/>
</dbReference>
<dbReference type="RefSeq" id="WP_191203278.1">
    <property type="nucleotide sequence ID" value="NZ_JACXZA010000002.1"/>
</dbReference>
<evidence type="ECO:0000256" key="1">
    <source>
        <dbReference type="SAM" id="Phobius"/>
    </source>
</evidence>
<name>A0ABR8MSP5_9BACL</name>
<proteinExistence type="predicted"/>
<protein>
    <submittedName>
        <fullName evidence="2">Beta-glucanase/beta-glucan synthetase</fullName>
    </submittedName>
</protein>
<dbReference type="Proteomes" id="UP000609346">
    <property type="component" value="Unassembled WGS sequence"/>
</dbReference>
<sequence length="352" mass="39534">MVKNLLGYRLIVFHIMIVLIIFTGGCSVKTIEEAENSEDSNQNPFGKNESESVVLGSISHGFINPQLDKSGRALPLEYNGGELKIDYSVRASGKAKNVGFFIFVGGEPQPYKLNESDSHYQYMHLLELKGDDQDTPFTFEFTPVTGQQGDNLHVSIASIYNPGFMPDMKKTSSYGGYQTTLEVGRSLIYNQNAESVDFFPNTRKEILNHVQLSTEPVTQDLFDKHSIMEKVDMAALDKNVYSDLYIDGEIRQDNLKVQKSGNLHVTFNLFGHSGMRYRNTFYLNHQALASKDGVSFETELTKGNIAVIDADIELENLEDFSTFYVVSVPINANDFPDDVVVLMKTPSLLLYR</sequence>
<keyword evidence="1" id="KW-0812">Transmembrane</keyword>
<evidence type="ECO:0000313" key="3">
    <source>
        <dbReference type="Proteomes" id="UP000609346"/>
    </source>
</evidence>
<comment type="caution">
    <text evidence="2">The sequence shown here is derived from an EMBL/GenBank/DDBJ whole genome shotgun (WGS) entry which is preliminary data.</text>
</comment>
<feature type="transmembrane region" description="Helical" evidence="1">
    <location>
        <begin position="6"/>
        <end position="28"/>
    </location>
</feature>